<dbReference type="InterPro" id="IPR019742">
    <property type="entry name" value="MacrogloblnA2_CS"/>
</dbReference>
<dbReference type="InterPro" id="IPR013783">
    <property type="entry name" value="Ig-like_fold"/>
</dbReference>
<dbReference type="GO" id="GO:0004867">
    <property type="term" value="F:serine-type endopeptidase inhibitor activity"/>
    <property type="evidence" value="ECO:0007669"/>
    <property type="project" value="UniProtKB-KW"/>
</dbReference>
<dbReference type="InParanoid" id="A0A3Q3EVM3"/>
<dbReference type="SMART" id="SM01361">
    <property type="entry name" value="A2M_recep"/>
    <property type="match status" value="1"/>
</dbReference>
<dbReference type="InterPro" id="IPR009048">
    <property type="entry name" value="A-macroglobulin_rcpt-bd"/>
</dbReference>
<evidence type="ECO:0000256" key="9">
    <source>
        <dbReference type="SAM" id="SignalP"/>
    </source>
</evidence>
<keyword evidence="3" id="KW-0964">Secreted</keyword>
<feature type="domain" description="Alpha-macroglobulin receptor-binding" evidence="12">
    <location>
        <begin position="1302"/>
        <end position="1385"/>
    </location>
</feature>
<dbReference type="InterPro" id="IPR011626">
    <property type="entry name" value="Alpha-macroglobulin_TED"/>
</dbReference>
<dbReference type="Ensembl" id="ENSLBET00000012005.1">
    <property type="protein sequence ID" value="ENSLBEP00000011414.1"/>
    <property type="gene ID" value="ENSLBEG00000008711.1"/>
</dbReference>
<dbReference type="GeneTree" id="ENSGT00940000162996"/>
<evidence type="ECO:0000256" key="4">
    <source>
        <dbReference type="ARBA" id="ARBA00022690"/>
    </source>
</evidence>
<dbReference type="Pfam" id="PF17791">
    <property type="entry name" value="MG3"/>
    <property type="match status" value="1"/>
</dbReference>
<evidence type="ECO:0000256" key="2">
    <source>
        <dbReference type="ARBA" id="ARBA00010952"/>
    </source>
</evidence>
<keyword evidence="6" id="KW-0722">Serine protease inhibitor</keyword>
<dbReference type="Pfam" id="PF07703">
    <property type="entry name" value="A2M_BRD"/>
    <property type="match status" value="1"/>
</dbReference>
<dbReference type="STRING" id="56723.ENSLBEP00000011414"/>
<evidence type="ECO:0000256" key="8">
    <source>
        <dbReference type="ARBA" id="ARBA00023180"/>
    </source>
</evidence>
<dbReference type="CDD" id="cd02897">
    <property type="entry name" value="A2M_2"/>
    <property type="match status" value="1"/>
</dbReference>
<evidence type="ECO:0000259" key="10">
    <source>
        <dbReference type="SMART" id="SM01359"/>
    </source>
</evidence>
<dbReference type="SMART" id="SM01360">
    <property type="entry name" value="A2M"/>
    <property type="match status" value="1"/>
</dbReference>
<reference evidence="13" key="2">
    <citation type="submission" date="2025-09" db="UniProtKB">
        <authorList>
            <consortium name="Ensembl"/>
        </authorList>
    </citation>
    <scope>IDENTIFICATION</scope>
</reference>
<evidence type="ECO:0000313" key="14">
    <source>
        <dbReference type="Proteomes" id="UP000261660"/>
    </source>
</evidence>
<dbReference type="InterPro" id="IPR002890">
    <property type="entry name" value="MG2"/>
</dbReference>
<keyword evidence="7" id="KW-1015">Disulfide bond</keyword>
<dbReference type="InterPro" id="IPR001599">
    <property type="entry name" value="Macroglobln_a2"/>
</dbReference>
<accession>A0A3Q3EVM3</accession>
<dbReference type="Pfam" id="PF01835">
    <property type="entry name" value="MG2"/>
    <property type="match status" value="1"/>
</dbReference>
<dbReference type="GO" id="GO:0007399">
    <property type="term" value="P:nervous system development"/>
    <property type="evidence" value="ECO:0007669"/>
    <property type="project" value="UniProtKB-ARBA"/>
</dbReference>
<feature type="signal peptide" evidence="9">
    <location>
        <begin position="1"/>
        <end position="24"/>
    </location>
</feature>
<evidence type="ECO:0000256" key="6">
    <source>
        <dbReference type="ARBA" id="ARBA00022900"/>
    </source>
</evidence>
<dbReference type="Gene3D" id="2.60.40.1930">
    <property type="match status" value="2"/>
</dbReference>
<dbReference type="FunCoup" id="A0A3Q3EVM3">
    <property type="interactions" value="285"/>
</dbReference>
<comment type="similarity">
    <text evidence="2">Belongs to the protease inhibitor I39 (alpha-2-macroglobulin) family.</text>
</comment>
<dbReference type="InterPro" id="IPR040839">
    <property type="entry name" value="MG4"/>
</dbReference>
<feature type="domain" description="Alpha-2-macroglobulin" evidence="11">
    <location>
        <begin position="702"/>
        <end position="791"/>
    </location>
</feature>
<dbReference type="Gene3D" id="2.60.120.1540">
    <property type="match status" value="1"/>
</dbReference>
<evidence type="ECO:0000259" key="12">
    <source>
        <dbReference type="SMART" id="SM01361"/>
    </source>
</evidence>
<dbReference type="FunFam" id="2.60.40.1930:FF:000001">
    <property type="entry name" value="CD109 isoform 3"/>
    <property type="match status" value="1"/>
</dbReference>
<dbReference type="PANTHER" id="PTHR11412:SF150">
    <property type="entry name" value="ALPHA-2-MACROGLOBULIN-RELATED"/>
    <property type="match status" value="1"/>
</dbReference>
<sequence length="1394" mass="156349">MGHPGIWRWTLFVCLSWMFVQAAAEPQYLVAVPSELEAGAETQFCLSLLQPNEPLLITVTLTSEEEETILLKTTSSVELHECYTFQAPLVKNYKLHNFKVKVEGDEFLSEEVRMVWVKDNGQMTYVQTDKPLYLPGQTVHFRVFTLDHKFRPADELVSDSKHNRLRQWMNTTSNGKILQLSYSLNSEACEGGWKVQVGIGERKIYHIFKVEKYVLPKFDVKIKASNEICVGQEEIEVEVCAKYTYGQPVPGSVSFKTCRPLKPPVELDITEPCYKETKKTEQNGCARFNFDMSTFTKLDPKALWDRLLINAVVKEEGTGKLRIEQSQGTMRELSYVVGKLFFIDTPRFYDKGSVVEGKVKMVTFKNEPVPDMPVYLLHDRWRIHLLQNLMTDSNGIAPFTLNMTNFENNVFLKVNRTLDRQYSRFKGPHYETGNQQLSLVLPSSPDTKSSSSLKVKTKNDQLPCDKEDYFSILYTFVGDTRSAVDVMYLVSGGEICEIAKAWPVALTDGKIIFTLKVTPDLAPEFQVVAYAVLPNEIVIADSAIFQTEKCFSHKVSLAFSPTSAIPGEGTTLQVLANPGSLCGVSAVDQSVLIDEPGKTLDAEKVAWHQRKTATVDILWVNAAPFCTDITLCCLFIQKLGLKIVTNMFTRMPSCLNFKGTIYDENVLLSSGNSFFIDRSGIGMDSLWPSVVIKSIRTFFPETWIWKLVEVGESGSTDLSLTVPDTITTWETEAFCLSPQGFGLAPRETLTVFQPFFLELDLPYSIIRGEQFDLKATVFNYLSSCIMVTVTPAASTDFTLTPLVDQQYTSCLCATERKTFRWTMSPSVLGVVNVTMSAEAVASHVSCDNEIVSVPDRGCIDVVTRTLIVKAEGTEMTKTFNWLLCPNGEALTEEVELQLPDNVIDGSARASLSVLGDIMGRALKNLDGLLQMPYGCGEQNMALLAPNIYILEYLKNTQQLTYANKEKIEKFLMNGYQRQLNYKHYDGSYSVFEEGKQNSWLTAFVLRSFVKASSFVFIDTEVVEMARRWIESKQRENGCFKQSGKLFNNKMKGGVSDQVTLSAYITASLLEMNITGTVSISLSCLRESMGNLSNTYTTALLAYVFTLAGDMQTRALLLKHLGTVAIQQGDLLHWSQNEEDTSTSLSVEISSYVLLALLSASPSAEDLRYSSSIVRWLTGQQNQYGGFSSTQDTVVALQALSLYSTKVFNPEGSSTVTVQAPSGQLTFDVNPHNKLLYQEEALKDMTGKYSLEVKGTACASVQHISQPQSDAEVCVSNQQQLHCTYSESVLPVNCRHYGSDNMTNMMIMEIKLLSGFTPDAESLRMVVERLEYTGDRILVYIRELRKSKITRHFLILQCKLPVWNLKPALVKIYDYYQPSYSAEFEYAHPCATGNN</sequence>
<organism evidence="13 14">
    <name type="scientific">Labrus bergylta</name>
    <name type="common">ballan wrasse</name>
    <dbReference type="NCBI Taxonomy" id="56723"/>
    <lineage>
        <taxon>Eukaryota</taxon>
        <taxon>Metazoa</taxon>
        <taxon>Chordata</taxon>
        <taxon>Craniata</taxon>
        <taxon>Vertebrata</taxon>
        <taxon>Euteleostomi</taxon>
        <taxon>Actinopterygii</taxon>
        <taxon>Neopterygii</taxon>
        <taxon>Teleostei</taxon>
        <taxon>Neoteleostei</taxon>
        <taxon>Acanthomorphata</taxon>
        <taxon>Eupercaria</taxon>
        <taxon>Labriformes</taxon>
        <taxon>Labridae</taxon>
        <taxon>Labrus</taxon>
    </lineage>
</organism>
<dbReference type="InterPro" id="IPR047565">
    <property type="entry name" value="Alpha-macroglob_thiol-ester_cl"/>
</dbReference>
<feature type="domain" description="Alpha-2-macroglobulin bait region" evidence="10">
    <location>
        <begin position="453"/>
        <end position="594"/>
    </location>
</feature>
<dbReference type="InterPro" id="IPR041555">
    <property type="entry name" value="MG3"/>
</dbReference>
<evidence type="ECO:0000256" key="5">
    <source>
        <dbReference type="ARBA" id="ARBA00022729"/>
    </source>
</evidence>
<comment type="subcellular location">
    <subcellularLocation>
        <location evidence="1">Secreted</location>
    </subcellularLocation>
</comment>
<protein>
    <recommendedName>
        <fullName evidence="15">Alpha-2-macroglobulin-like</fullName>
    </recommendedName>
</protein>
<dbReference type="Gene3D" id="2.20.130.20">
    <property type="match status" value="1"/>
</dbReference>
<dbReference type="Pfam" id="PF07677">
    <property type="entry name" value="A2M_recep"/>
    <property type="match status" value="1"/>
</dbReference>
<dbReference type="Proteomes" id="UP000261660">
    <property type="component" value="Unplaced"/>
</dbReference>
<evidence type="ECO:0008006" key="15">
    <source>
        <dbReference type="Google" id="ProtNLM"/>
    </source>
</evidence>
<evidence type="ECO:0000256" key="3">
    <source>
        <dbReference type="ARBA" id="ARBA00022525"/>
    </source>
</evidence>
<dbReference type="Gene3D" id="2.60.40.1940">
    <property type="match status" value="1"/>
</dbReference>
<dbReference type="InterPro" id="IPR036595">
    <property type="entry name" value="A-macroglobulin_rcpt-bd_sf"/>
</dbReference>
<dbReference type="SUPFAM" id="SSF49410">
    <property type="entry name" value="Alpha-macroglobulin receptor domain"/>
    <property type="match status" value="1"/>
</dbReference>
<dbReference type="Pfam" id="PF00207">
    <property type="entry name" value="A2M"/>
    <property type="match status" value="1"/>
</dbReference>
<name>A0A3Q3EVM3_9LABR</name>
<dbReference type="InterPro" id="IPR050473">
    <property type="entry name" value="A2M/Complement_sys"/>
</dbReference>
<dbReference type="InterPro" id="IPR041813">
    <property type="entry name" value="A2M_TED"/>
</dbReference>
<evidence type="ECO:0000256" key="1">
    <source>
        <dbReference type="ARBA" id="ARBA00004613"/>
    </source>
</evidence>
<reference evidence="13" key="1">
    <citation type="submission" date="2025-08" db="UniProtKB">
        <authorList>
            <consortium name="Ensembl"/>
        </authorList>
    </citation>
    <scope>IDENTIFICATION</scope>
</reference>
<dbReference type="PROSITE" id="PS00477">
    <property type="entry name" value="ALPHA_2_MACROGLOBULIN"/>
    <property type="match status" value="1"/>
</dbReference>
<dbReference type="Gene3D" id="2.60.40.690">
    <property type="entry name" value="Alpha-macroglobulin, receptor-binding domain"/>
    <property type="match status" value="1"/>
</dbReference>
<dbReference type="InterPro" id="IPR008930">
    <property type="entry name" value="Terpenoid_cyclase/PrenylTrfase"/>
</dbReference>
<dbReference type="Pfam" id="PF07678">
    <property type="entry name" value="TED_complement"/>
    <property type="match status" value="1"/>
</dbReference>
<evidence type="ECO:0000256" key="7">
    <source>
        <dbReference type="ARBA" id="ARBA00023157"/>
    </source>
</evidence>
<dbReference type="SMART" id="SM01359">
    <property type="entry name" value="A2M_N_2"/>
    <property type="match status" value="1"/>
</dbReference>
<dbReference type="SUPFAM" id="SSF81296">
    <property type="entry name" value="E set domains"/>
    <property type="match status" value="1"/>
</dbReference>
<keyword evidence="4" id="KW-0646">Protease inhibitor</keyword>
<evidence type="ECO:0000259" key="11">
    <source>
        <dbReference type="SMART" id="SM01360"/>
    </source>
</evidence>
<dbReference type="InterPro" id="IPR011625">
    <property type="entry name" value="A2M_N_BRD"/>
</dbReference>
<keyword evidence="8" id="KW-0325">Glycoprotein</keyword>
<dbReference type="Pfam" id="PF17789">
    <property type="entry name" value="MG4"/>
    <property type="match status" value="1"/>
</dbReference>
<proteinExistence type="inferred from homology"/>
<dbReference type="FunFam" id="1.50.10.20:FF:000001">
    <property type="entry name" value="CD109 isoform 1"/>
    <property type="match status" value="1"/>
</dbReference>
<dbReference type="GO" id="GO:0005615">
    <property type="term" value="C:extracellular space"/>
    <property type="evidence" value="ECO:0007669"/>
    <property type="project" value="InterPro"/>
</dbReference>
<keyword evidence="14" id="KW-1185">Reference proteome</keyword>
<dbReference type="Gene3D" id="2.60.40.10">
    <property type="entry name" value="Immunoglobulins"/>
    <property type="match status" value="2"/>
</dbReference>
<dbReference type="Gene3D" id="1.50.10.20">
    <property type="match status" value="1"/>
</dbReference>
<dbReference type="PANTHER" id="PTHR11412">
    <property type="entry name" value="MACROGLOBULIN / COMPLEMENT"/>
    <property type="match status" value="1"/>
</dbReference>
<feature type="chain" id="PRO_5018622473" description="Alpha-2-macroglobulin-like" evidence="9">
    <location>
        <begin position="25"/>
        <end position="1394"/>
    </location>
</feature>
<dbReference type="InterPro" id="IPR014756">
    <property type="entry name" value="Ig_E-set"/>
</dbReference>
<dbReference type="SUPFAM" id="SSF48239">
    <property type="entry name" value="Terpenoid cyclases/Protein prenyltransferases"/>
    <property type="match status" value="1"/>
</dbReference>
<evidence type="ECO:0000313" key="13">
    <source>
        <dbReference type="Ensembl" id="ENSLBEP00000011414.1"/>
    </source>
</evidence>
<keyword evidence="5 9" id="KW-0732">Signal</keyword>
<dbReference type="SMART" id="SM01419">
    <property type="entry name" value="Thiol-ester_cl"/>
    <property type="match status" value="1"/>
</dbReference>